<evidence type="ECO:0000259" key="9">
    <source>
        <dbReference type="PROSITE" id="PS50850"/>
    </source>
</evidence>
<keyword evidence="5 8" id="KW-0812">Transmembrane</keyword>
<evidence type="ECO:0000256" key="8">
    <source>
        <dbReference type="SAM" id="Phobius"/>
    </source>
</evidence>
<accession>A0A7T0KI98</accession>
<keyword evidence="6 8" id="KW-1133">Transmembrane helix</keyword>
<keyword evidence="4" id="KW-1003">Cell membrane</keyword>
<evidence type="ECO:0000313" key="10">
    <source>
        <dbReference type="EMBL" id="QPK80434.1"/>
    </source>
</evidence>
<feature type="transmembrane region" description="Helical" evidence="8">
    <location>
        <begin position="122"/>
        <end position="139"/>
    </location>
</feature>
<keyword evidence="11" id="KW-1185">Reference proteome</keyword>
<dbReference type="SUPFAM" id="SSF103473">
    <property type="entry name" value="MFS general substrate transporter"/>
    <property type="match status" value="1"/>
</dbReference>
<evidence type="ECO:0000256" key="3">
    <source>
        <dbReference type="ARBA" id="ARBA00022448"/>
    </source>
</evidence>
<evidence type="ECO:0000256" key="5">
    <source>
        <dbReference type="ARBA" id="ARBA00022692"/>
    </source>
</evidence>
<evidence type="ECO:0000256" key="2">
    <source>
        <dbReference type="ARBA" id="ARBA00008335"/>
    </source>
</evidence>
<dbReference type="EMBL" id="CP064954">
    <property type="protein sequence ID" value="QPK80434.1"/>
    <property type="molecule type" value="Genomic_DNA"/>
</dbReference>
<feature type="transmembrane region" description="Helical" evidence="8">
    <location>
        <begin position="151"/>
        <end position="171"/>
    </location>
</feature>
<feature type="transmembrane region" description="Helical" evidence="8">
    <location>
        <begin position="323"/>
        <end position="342"/>
    </location>
</feature>
<dbReference type="PROSITE" id="PS50850">
    <property type="entry name" value="MFS"/>
    <property type="match status" value="1"/>
</dbReference>
<dbReference type="KEGG" id="cliz:G7Y31_11175"/>
<feature type="transmembrane region" description="Helical" evidence="8">
    <location>
        <begin position="263"/>
        <end position="281"/>
    </location>
</feature>
<reference evidence="10 11" key="1">
    <citation type="submission" date="2020-11" db="EMBL/GenBank/DDBJ databases">
        <title>Corynebacterium sp. ZJ-599.</title>
        <authorList>
            <person name="Zhou J."/>
        </authorList>
    </citation>
    <scope>NUCLEOTIDE SEQUENCE [LARGE SCALE GENOMIC DNA]</scope>
    <source>
        <strain evidence="10 11">ZJ-599</strain>
    </source>
</reference>
<dbReference type="GO" id="GO:0022857">
    <property type="term" value="F:transmembrane transporter activity"/>
    <property type="evidence" value="ECO:0007669"/>
    <property type="project" value="InterPro"/>
</dbReference>
<keyword evidence="7 8" id="KW-0472">Membrane</keyword>
<feature type="transmembrane region" description="Helical" evidence="8">
    <location>
        <begin position="287"/>
        <end position="311"/>
    </location>
</feature>
<feature type="transmembrane region" description="Helical" evidence="8">
    <location>
        <begin position="63"/>
        <end position="82"/>
    </location>
</feature>
<proteinExistence type="inferred from homology"/>
<feature type="transmembrane region" description="Helical" evidence="8">
    <location>
        <begin position="200"/>
        <end position="221"/>
    </location>
</feature>
<feature type="transmembrane region" description="Helical" evidence="8">
    <location>
        <begin position="88"/>
        <end position="110"/>
    </location>
</feature>
<dbReference type="InterPro" id="IPR036259">
    <property type="entry name" value="MFS_trans_sf"/>
</dbReference>
<dbReference type="Pfam" id="PF07690">
    <property type="entry name" value="MFS_1"/>
    <property type="match status" value="1"/>
</dbReference>
<organism evidence="10 11">
    <name type="scientific">Corynebacterium lizhenjunii</name>
    <dbReference type="NCBI Taxonomy" id="2709394"/>
    <lineage>
        <taxon>Bacteria</taxon>
        <taxon>Bacillati</taxon>
        <taxon>Actinomycetota</taxon>
        <taxon>Actinomycetes</taxon>
        <taxon>Mycobacteriales</taxon>
        <taxon>Corynebacteriaceae</taxon>
        <taxon>Corynebacterium</taxon>
    </lineage>
</organism>
<dbReference type="AlphaFoldDB" id="A0A7T0KI98"/>
<evidence type="ECO:0000256" key="7">
    <source>
        <dbReference type="ARBA" id="ARBA00023136"/>
    </source>
</evidence>
<comment type="subcellular location">
    <subcellularLocation>
        <location evidence="1">Cell membrane</location>
        <topology evidence="1">Multi-pass membrane protein</topology>
    </subcellularLocation>
</comment>
<dbReference type="CDD" id="cd17324">
    <property type="entry name" value="MFS_NepI_like"/>
    <property type="match status" value="1"/>
</dbReference>
<dbReference type="PANTHER" id="PTHR43271:SF1">
    <property type="entry name" value="INNER MEMBRANE TRANSPORT PROTEIN YNFM"/>
    <property type="match status" value="1"/>
</dbReference>
<evidence type="ECO:0000313" key="11">
    <source>
        <dbReference type="Proteomes" id="UP000594681"/>
    </source>
</evidence>
<evidence type="ECO:0000256" key="6">
    <source>
        <dbReference type="ARBA" id="ARBA00022989"/>
    </source>
</evidence>
<dbReference type="InterPro" id="IPR011701">
    <property type="entry name" value="MFS"/>
</dbReference>
<comment type="similarity">
    <text evidence="2">Belongs to the major facilitator superfamily.</text>
</comment>
<feature type="transmembrane region" description="Helical" evidence="8">
    <location>
        <begin position="33"/>
        <end position="51"/>
    </location>
</feature>
<feature type="transmembrane region" description="Helical" evidence="8">
    <location>
        <begin position="348"/>
        <end position="367"/>
    </location>
</feature>
<feature type="domain" description="Major facilitator superfamily (MFS) profile" evidence="9">
    <location>
        <begin position="1"/>
        <end position="371"/>
    </location>
</feature>
<dbReference type="Gene3D" id="1.20.1250.20">
    <property type="entry name" value="MFS general substrate transporter like domains"/>
    <property type="match status" value="1"/>
</dbReference>
<feature type="transmembrane region" description="Helical" evidence="8">
    <location>
        <begin position="233"/>
        <end position="251"/>
    </location>
</feature>
<dbReference type="InterPro" id="IPR020846">
    <property type="entry name" value="MFS_dom"/>
</dbReference>
<sequence>MLFVGMAIFSGLYTTQALLPVLVKDVGLSTTEAALTVSAATGALSLCVVPASILSERFGRGRVLIIASLAAAAVGLVVPLAANSTQLILLRGLQGALMSGAPATAMAWLAEELAAADLARAMGIYIAGTSVGGLTGRLIPTFAVEHTSWRGAIWASAVVSLGFALATVVLLPKQRNFHPKRISLRGESAAIFRHWRTPQLAGLFVVAFIAMGAFVSMYNFIGFRLIDNFGVPPVLAGFAFLFYLSGTWASARAGHLIARFGRRATLIGSSGLMAGGALATIGPLPVALAGLLALTTGFFAAHSTASGWVGALATADRAEASSMYVCCYYLGSSLVGAATGAIFDRVSWGLYASILAALSATIALIATKFSD</sequence>
<dbReference type="Proteomes" id="UP000594681">
    <property type="component" value="Chromosome"/>
</dbReference>
<evidence type="ECO:0000256" key="1">
    <source>
        <dbReference type="ARBA" id="ARBA00004651"/>
    </source>
</evidence>
<protein>
    <submittedName>
        <fullName evidence="10">MFS transporter</fullName>
    </submittedName>
</protein>
<dbReference type="GO" id="GO:0005886">
    <property type="term" value="C:plasma membrane"/>
    <property type="evidence" value="ECO:0007669"/>
    <property type="project" value="UniProtKB-SubCell"/>
</dbReference>
<name>A0A7T0KI98_9CORY</name>
<keyword evidence="3" id="KW-0813">Transport</keyword>
<gene>
    <name evidence="10" type="ORF">G7Y31_11175</name>
</gene>
<evidence type="ECO:0000256" key="4">
    <source>
        <dbReference type="ARBA" id="ARBA00022475"/>
    </source>
</evidence>
<dbReference type="PANTHER" id="PTHR43271">
    <property type="entry name" value="BLL2771 PROTEIN"/>
    <property type="match status" value="1"/>
</dbReference>